<feature type="compositionally biased region" description="Low complexity" evidence="1">
    <location>
        <begin position="247"/>
        <end position="259"/>
    </location>
</feature>
<protein>
    <recommendedName>
        <fullName evidence="3">Single-stranded DNA-binding protein</fullName>
    </recommendedName>
</protein>
<name>A0AAU6W0W8_9VIRU</name>
<proteinExistence type="predicted"/>
<accession>A0AAU6W0W8</accession>
<organism evidence="2">
    <name type="scientific">Pseudomonas phage Draal03</name>
    <dbReference type="NCBI Taxonomy" id="3138530"/>
    <lineage>
        <taxon>Viruses</taxon>
    </lineage>
</organism>
<gene>
    <name evidence="2" type="ORF">Draal03_00004</name>
</gene>
<evidence type="ECO:0000256" key="1">
    <source>
        <dbReference type="SAM" id="MobiDB-lite"/>
    </source>
</evidence>
<evidence type="ECO:0008006" key="3">
    <source>
        <dbReference type="Google" id="ProtNLM"/>
    </source>
</evidence>
<feature type="region of interest" description="Disordered" evidence="1">
    <location>
        <begin position="240"/>
        <end position="300"/>
    </location>
</feature>
<reference evidence="2" key="1">
    <citation type="journal article" date="2024" name="J. Gen. Virol.">
        <title>Novel phages of Pseudomonas syringae unveil numerous potential auxiliary metabolic genes.</title>
        <authorList>
            <person name="Feltin C."/>
            <person name="Garneau J.R."/>
            <person name="Morris C.E."/>
            <person name="Berard A."/>
            <person name="Torres-Barcelo C."/>
        </authorList>
    </citation>
    <scope>NUCLEOTIDE SEQUENCE</scope>
</reference>
<dbReference type="EMBL" id="PP179319">
    <property type="protein sequence ID" value="XAI70177.1"/>
    <property type="molecule type" value="Genomic_DNA"/>
</dbReference>
<sequence>MTEATKPRLSLADIRALAAAAKETAVDMTEVQKGGDGPKLLPEGYSLAYVSGVIEYGLQPQEFEGKATADADEVQLEFALLDEGYTGEDGAPYVVRTYPFKVSRNSKANAFKMFKALNWQNQHTAWIDLLGELIMVKIVQYDDSQKKKRSKIDTTGFLPPVDLRTKKPYPAPPFDESLMRVFLWDQPTMECWDLLHIEGTSEAGKSKNFLQEKLLSARNFAGSALEELLLGNGVKFTIPKPDVKPNAAESTKAAASGAALPDAELSAEDAQRLADAPFDDGTVVADAEADASLEMPDMPS</sequence>
<evidence type="ECO:0000313" key="2">
    <source>
        <dbReference type="EMBL" id="XAI70177.1"/>
    </source>
</evidence>